<dbReference type="AlphaFoldDB" id="A0AAV5SIA4"/>
<reference evidence="1" key="1">
    <citation type="submission" date="2023-10" db="EMBL/GenBank/DDBJ databases">
        <title>Genome assembly of Pristionchus species.</title>
        <authorList>
            <person name="Yoshida K."/>
            <person name="Sommer R.J."/>
        </authorList>
    </citation>
    <scope>NUCLEOTIDE SEQUENCE</scope>
    <source>
        <strain evidence="1">RS0144</strain>
    </source>
</reference>
<gene>
    <name evidence="1" type="ORF">PENTCL1PPCAC_1546</name>
</gene>
<dbReference type="Proteomes" id="UP001432027">
    <property type="component" value="Unassembled WGS sequence"/>
</dbReference>
<dbReference type="EMBL" id="BTSX01000001">
    <property type="protein sequence ID" value="GMS79371.1"/>
    <property type="molecule type" value="Genomic_DNA"/>
</dbReference>
<organism evidence="1 2">
    <name type="scientific">Pristionchus entomophagus</name>
    <dbReference type="NCBI Taxonomy" id="358040"/>
    <lineage>
        <taxon>Eukaryota</taxon>
        <taxon>Metazoa</taxon>
        <taxon>Ecdysozoa</taxon>
        <taxon>Nematoda</taxon>
        <taxon>Chromadorea</taxon>
        <taxon>Rhabditida</taxon>
        <taxon>Rhabditina</taxon>
        <taxon>Diplogasteromorpha</taxon>
        <taxon>Diplogasteroidea</taxon>
        <taxon>Neodiplogasteridae</taxon>
        <taxon>Pristionchus</taxon>
    </lineage>
</organism>
<name>A0AAV5SIA4_9BILA</name>
<protein>
    <submittedName>
        <fullName evidence="1">Uncharacterized protein</fullName>
    </submittedName>
</protein>
<evidence type="ECO:0000313" key="1">
    <source>
        <dbReference type="EMBL" id="GMS79371.1"/>
    </source>
</evidence>
<comment type="caution">
    <text evidence="1">The sequence shown here is derived from an EMBL/GenBank/DDBJ whole genome shotgun (WGS) entry which is preliminary data.</text>
</comment>
<accession>A0AAV5SIA4</accession>
<evidence type="ECO:0000313" key="2">
    <source>
        <dbReference type="Proteomes" id="UP001432027"/>
    </source>
</evidence>
<feature type="non-terminal residue" evidence="1">
    <location>
        <position position="1"/>
    </location>
</feature>
<keyword evidence="2" id="KW-1185">Reference proteome</keyword>
<proteinExistence type="predicted"/>
<feature type="non-terminal residue" evidence="1">
    <location>
        <position position="80"/>
    </location>
</feature>
<sequence length="80" mass="8891">IVSVSSINVSNAYQWTIAQHDPDAWTRKRVSVTEGYCWKKAKCADLPESRLECPVGLGGFEGCRKAKLNTTQSYNCPRGL</sequence>